<feature type="compositionally biased region" description="Basic residues" evidence="5">
    <location>
        <begin position="16"/>
        <end position="25"/>
    </location>
</feature>
<dbReference type="InterPro" id="IPR011701">
    <property type="entry name" value="MFS"/>
</dbReference>
<feature type="transmembrane region" description="Helical" evidence="6">
    <location>
        <begin position="241"/>
        <end position="261"/>
    </location>
</feature>
<protein>
    <submittedName>
        <fullName evidence="8">MFS transporter</fullName>
    </submittedName>
</protein>
<keyword evidence="4 6" id="KW-0472">Membrane</keyword>
<dbReference type="EMBL" id="AWQS01000053">
    <property type="protein sequence ID" value="EWT06326.1"/>
    <property type="molecule type" value="Genomic_DNA"/>
</dbReference>
<evidence type="ECO:0000256" key="2">
    <source>
        <dbReference type="ARBA" id="ARBA00022692"/>
    </source>
</evidence>
<sequence length="476" mass="49071">MGGHRLQLLTVEGPRRDHRGPRAARRLAGAPADVRARHARLGTAGEQRRPPGTRRPVCKERTRRGPVLSRRGGGLPFGWFPCIVAASLVSHAVLSGVRTLMSYRALALGGDALTVGVVTAAFAVLPLLVAIQIGRAVDRGRGVAALRLGLGLSAAAVLLAALSPSVLVLSAASALLGLGQMLHTVACQSLIPMWSPEETLDSRFAHLTLGVSTGQLLGFPIAGAVATAAGVDAAGHAVTTPALLVLAALSAVAIPLAYTFAARSNEHVSRAEHAERRQTATQILGTRGMKPAIYSSLAVLTGMDLVMAYLPVLGQEIGLSIGTVTALLTARTVTSVASRALMPWLLRHVARRWLLVSATGVSALAILALPMTSNVPVLTLAMLVAGFFWGIGQPLTMTWVTQVADANNRSAALSVRLAGNRLGQVLVPLAAGSLAAALGVGSIFVGCGLVLLSSATTTYNATRPDVRPGAAETSSA</sequence>
<feature type="transmembrane region" description="Helical" evidence="6">
    <location>
        <begin position="204"/>
        <end position="229"/>
    </location>
</feature>
<dbReference type="InterPro" id="IPR052528">
    <property type="entry name" value="Sugar_transport-like"/>
</dbReference>
<dbReference type="SUPFAM" id="SSF103473">
    <property type="entry name" value="MFS general substrate transporter"/>
    <property type="match status" value="1"/>
</dbReference>
<dbReference type="PANTHER" id="PTHR23526:SF4">
    <property type="entry name" value="INTEGRAL MEMBRANE TRANSPORT PROTEIN"/>
    <property type="match status" value="1"/>
</dbReference>
<dbReference type="GO" id="GO:0005886">
    <property type="term" value="C:plasma membrane"/>
    <property type="evidence" value="ECO:0007669"/>
    <property type="project" value="UniProtKB-SubCell"/>
</dbReference>
<feature type="domain" description="Major facilitator superfamily (MFS) profile" evidence="7">
    <location>
        <begin position="66"/>
        <end position="465"/>
    </location>
</feature>
<dbReference type="PANTHER" id="PTHR23526">
    <property type="entry name" value="INTEGRAL MEMBRANE TRANSPORT PROTEIN-RELATED"/>
    <property type="match status" value="1"/>
</dbReference>
<gene>
    <name evidence="8" type="ORF">N864_22105</name>
</gene>
<dbReference type="Proteomes" id="UP000019494">
    <property type="component" value="Unassembled WGS sequence"/>
</dbReference>
<proteinExistence type="predicted"/>
<evidence type="ECO:0000313" key="8">
    <source>
        <dbReference type="EMBL" id="EWT06326.1"/>
    </source>
</evidence>
<feature type="transmembrane region" description="Helical" evidence="6">
    <location>
        <begin position="377"/>
        <end position="404"/>
    </location>
</feature>
<evidence type="ECO:0000256" key="4">
    <source>
        <dbReference type="ARBA" id="ARBA00023136"/>
    </source>
</evidence>
<evidence type="ECO:0000256" key="3">
    <source>
        <dbReference type="ARBA" id="ARBA00022989"/>
    </source>
</evidence>
<feature type="transmembrane region" description="Helical" evidence="6">
    <location>
        <begin position="425"/>
        <end position="452"/>
    </location>
</feature>
<organism evidence="8 9">
    <name type="scientific">Intrasporangium chromatireducens Q5-1</name>
    <dbReference type="NCBI Taxonomy" id="584657"/>
    <lineage>
        <taxon>Bacteria</taxon>
        <taxon>Bacillati</taxon>
        <taxon>Actinomycetota</taxon>
        <taxon>Actinomycetes</taxon>
        <taxon>Micrococcales</taxon>
        <taxon>Intrasporangiaceae</taxon>
        <taxon>Intrasporangium</taxon>
    </lineage>
</organism>
<dbReference type="Gene3D" id="1.20.1250.20">
    <property type="entry name" value="MFS general substrate transporter like domains"/>
    <property type="match status" value="1"/>
</dbReference>
<feature type="transmembrane region" description="Helical" evidence="6">
    <location>
        <begin position="143"/>
        <end position="162"/>
    </location>
</feature>
<accession>W9GJA5</accession>
<dbReference type="CDD" id="cd06174">
    <property type="entry name" value="MFS"/>
    <property type="match status" value="1"/>
</dbReference>
<keyword evidence="9" id="KW-1185">Reference proteome</keyword>
<feature type="transmembrane region" description="Helical" evidence="6">
    <location>
        <begin position="73"/>
        <end position="94"/>
    </location>
</feature>
<evidence type="ECO:0000256" key="1">
    <source>
        <dbReference type="ARBA" id="ARBA00004651"/>
    </source>
</evidence>
<dbReference type="Pfam" id="PF07690">
    <property type="entry name" value="MFS_1"/>
    <property type="match status" value="1"/>
</dbReference>
<reference evidence="9" key="1">
    <citation type="submission" date="2013-08" db="EMBL/GenBank/DDBJ databases">
        <title>Intrasporangium oryzae NRRL B-24470.</title>
        <authorList>
            <person name="Liu H."/>
            <person name="Wang G."/>
        </authorList>
    </citation>
    <scope>NUCLEOTIDE SEQUENCE [LARGE SCALE GENOMIC DNA]</scope>
    <source>
        <strain evidence="9">Q5-1</strain>
    </source>
</reference>
<keyword evidence="2 6" id="KW-0812">Transmembrane</keyword>
<evidence type="ECO:0000259" key="7">
    <source>
        <dbReference type="PROSITE" id="PS50850"/>
    </source>
</evidence>
<comment type="subcellular location">
    <subcellularLocation>
        <location evidence="1">Cell membrane</location>
        <topology evidence="1">Multi-pass membrane protein</topology>
    </subcellularLocation>
</comment>
<dbReference type="GO" id="GO:0022857">
    <property type="term" value="F:transmembrane transporter activity"/>
    <property type="evidence" value="ECO:0007669"/>
    <property type="project" value="InterPro"/>
</dbReference>
<name>W9GJA5_9MICO</name>
<feature type="transmembrane region" description="Helical" evidence="6">
    <location>
        <begin position="106"/>
        <end position="131"/>
    </location>
</feature>
<evidence type="ECO:0000256" key="5">
    <source>
        <dbReference type="SAM" id="MobiDB-lite"/>
    </source>
</evidence>
<feature type="transmembrane region" description="Helical" evidence="6">
    <location>
        <begin position="292"/>
        <end position="311"/>
    </location>
</feature>
<feature type="region of interest" description="Disordered" evidence="5">
    <location>
        <begin position="1"/>
        <end position="65"/>
    </location>
</feature>
<dbReference type="AlphaFoldDB" id="W9GJA5"/>
<evidence type="ECO:0000256" key="6">
    <source>
        <dbReference type="SAM" id="Phobius"/>
    </source>
</evidence>
<dbReference type="PROSITE" id="PS50850">
    <property type="entry name" value="MFS"/>
    <property type="match status" value="1"/>
</dbReference>
<feature type="transmembrane region" description="Helical" evidence="6">
    <location>
        <begin position="168"/>
        <end position="192"/>
    </location>
</feature>
<feature type="transmembrane region" description="Helical" evidence="6">
    <location>
        <begin position="353"/>
        <end position="371"/>
    </location>
</feature>
<dbReference type="PATRIC" id="fig|584657.3.peg.1731"/>
<keyword evidence="3 6" id="KW-1133">Transmembrane helix</keyword>
<dbReference type="InterPro" id="IPR036259">
    <property type="entry name" value="MFS_trans_sf"/>
</dbReference>
<evidence type="ECO:0000313" key="9">
    <source>
        <dbReference type="Proteomes" id="UP000019494"/>
    </source>
</evidence>
<dbReference type="InterPro" id="IPR020846">
    <property type="entry name" value="MFS_dom"/>
</dbReference>
<comment type="caution">
    <text evidence="8">The sequence shown here is derived from an EMBL/GenBank/DDBJ whole genome shotgun (WGS) entry which is preliminary data.</text>
</comment>